<feature type="transmembrane region" description="Helical" evidence="1">
    <location>
        <begin position="119"/>
        <end position="137"/>
    </location>
</feature>
<gene>
    <name evidence="2" type="ORF">FM069_16550</name>
</gene>
<dbReference type="RefSeq" id="WP_143489474.1">
    <property type="nucleotide sequence ID" value="NZ_VJOY01000012.1"/>
</dbReference>
<protein>
    <submittedName>
        <fullName evidence="2">Electron transporter RnfA</fullName>
    </submittedName>
</protein>
<accession>A0A553GW73</accession>
<feature type="transmembrane region" description="Helical" evidence="1">
    <location>
        <begin position="92"/>
        <end position="113"/>
    </location>
</feature>
<comment type="caution">
    <text evidence="2">The sequence shown here is derived from an EMBL/GenBank/DDBJ whole genome shotgun (WGS) entry which is preliminary data.</text>
</comment>
<reference evidence="2 3" key="1">
    <citation type="submission" date="2019-07" db="EMBL/GenBank/DDBJ databases">
        <title>Pseudomonas mangiferae sp. nov., isolated from bark of mango tree in Thailand.</title>
        <authorList>
            <person name="Srisuk N."/>
            <person name="Anurat P."/>
        </authorList>
    </citation>
    <scope>NUCLEOTIDE SEQUENCE [LARGE SCALE GENOMIC DNA]</scope>
    <source>
        <strain evidence="2 3">DMKU_BBB3-04</strain>
    </source>
</reference>
<keyword evidence="1" id="KW-0472">Membrane</keyword>
<evidence type="ECO:0000313" key="3">
    <source>
        <dbReference type="Proteomes" id="UP000315235"/>
    </source>
</evidence>
<dbReference type="AlphaFoldDB" id="A0A553GW73"/>
<dbReference type="Proteomes" id="UP000315235">
    <property type="component" value="Unassembled WGS sequence"/>
</dbReference>
<dbReference type="EMBL" id="VJOY01000012">
    <property type="protein sequence ID" value="TRX73739.1"/>
    <property type="molecule type" value="Genomic_DNA"/>
</dbReference>
<name>A0A553GW73_9PSED</name>
<keyword evidence="1" id="KW-0812">Transmembrane</keyword>
<keyword evidence="3" id="KW-1185">Reference proteome</keyword>
<organism evidence="2 3">
    <name type="scientific">Pseudomonas mangiferae</name>
    <dbReference type="NCBI Taxonomy" id="2593654"/>
    <lineage>
        <taxon>Bacteria</taxon>
        <taxon>Pseudomonadati</taxon>
        <taxon>Pseudomonadota</taxon>
        <taxon>Gammaproteobacteria</taxon>
        <taxon>Pseudomonadales</taxon>
        <taxon>Pseudomonadaceae</taxon>
        <taxon>Pseudomonas</taxon>
    </lineage>
</organism>
<evidence type="ECO:0000256" key="1">
    <source>
        <dbReference type="SAM" id="Phobius"/>
    </source>
</evidence>
<evidence type="ECO:0000313" key="2">
    <source>
        <dbReference type="EMBL" id="TRX73739.1"/>
    </source>
</evidence>
<keyword evidence="1" id="KW-1133">Transmembrane helix</keyword>
<feature type="transmembrane region" description="Helical" evidence="1">
    <location>
        <begin position="68"/>
        <end position="85"/>
    </location>
</feature>
<sequence>MTDLLPLLLGAVLASHVLVGLDAPADATPARVRALGPATALLATLAAPAAWCLEAGLSASSPLQALRLFLQVPLLLALAWASVALQRRLRPAAAPGLLPVVLNGAGLGAMQGAIHQPDLLAALAMGATLGLGFWLLVQVSADLQARLPRAHLPRALQGAPALLIGTGLLGLALLGLDGVLP</sequence>
<proteinExistence type="predicted"/>
<feature type="transmembrane region" description="Helical" evidence="1">
    <location>
        <begin position="158"/>
        <end position="176"/>
    </location>
</feature>